<dbReference type="PANTHER" id="PTHR36221">
    <property type="entry name" value="DUF742 DOMAIN-CONTAINING PROTEIN"/>
    <property type="match status" value="1"/>
</dbReference>
<organism evidence="2 3">
    <name type="scientific">Catenulispora yoronensis</name>
    <dbReference type="NCBI Taxonomy" id="450799"/>
    <lineage>
        <taxon>Bacteria</taxon>
        <taxon>Bacillati</taxon>
        <taxon>Actinomycetota</taxon>
        <taxon>Actinomycetes</taxon>
        <taxon>Catenulisporales</taxon>
        <taxon>Catenulisporaceae</taxon>
        <taxon>Catenulispora</taxon>
    </lineage>
</organism>
<protein>
    <recommendedName>
        <fullName evidence="4">DUF742 domain-containing protein</fullName>
    </recommendedName>
</protein>
<dbReference type="Proteomes" id="UP001500751">
    <property type="component" value="Unassembled WGS sequence"/>
</dbReference>
<gene>
    <name evidence="2" type="ORF">GCM10009839_62100</name>
</gene>
<evidence type="ECO:0008006" key="4">
    <source>
        <dbReference type="Google" id="ProtNLM"/>
    </source>
</evidence>
<accession>A0ABP5GM94</accession>
<feature type="region of interest" description="Disordered" evidence="1">
    <location>
        <begin position="1"/>
        <end position="70"/>
    </location>
</feature>
<reference evidence="3" key="1">
    <citation type="journal article" date="2019" name="Int. J. Syst. Evol. Microbiol.">
        <title>The Global Catalogue of Microorganisms (GCM) 10K type strain sequencing project: providing services to taxonomists for standard genome sequencing and annotation.</title>
        <authorList>
            <consortium name="The Broad Institute Genomics Platform"/>
            <consortium name="The Broad Institute Genome Sequencing Center for Infectious Disease"/>
            <person name="Wu L."/>
            <person name="Ma J."/>
        </authorList>
    </citation>
    <scope>NUCLEOTIDE SEQUENCE [LARGE SCALE GENOMIC DNA]</scope>
    <source>
        <strain evidence="3">JCM 16014</strain>
    </source>
</reference>
<evidence type="ECO:0000256" key="1">
    <source>
        <dbReference type="SAM" id="MobiDB-lite"/>
    </source>
</evidence>
<name>A0ABP5GM94_9ACTN</name>
<evidence type="ECO:0000313" key="2">
    <source>
        <dbReference type="EMBL" id="GAA2048203.1"/>
    </source>
</evidence>
<proteinExistence type="predicted"/>
<dbReference type="EMBL" id="BAAAQN010000044">
    <property type="protein sequence ID" value="GAA2048203.1"/>
    <property type="molecule type" value="Genomic_DNA"/>
</dbReference>
<comment type="caution">
    <text evidence="2">The sequence shown here is derived from an EMBL/GenBank/DDBJ whole genome shotgun (WGS) entry which is preliminary data.</text>
</comment>
<dbReference type="PANTHER" id="PTHR36221:SF1">
    <property type="entry name" value="DUF742 DOMAIN-CONTAINING PROTEIN"/>
    <property type="match status" value="1"/>
</dbReference>
<sequence>MHRAGTRRGSQDPGSLPPGLGQAVFQPPVVASPGAENLRSRPAAPRPTSDADAEPLTRTYVITQGRSGSGPRRRFDLVTLVVAVVPPDAAAAPPWRAGSPGCPPGASPGFPAGRDAVPRPALLPEHRAILDLCRRPLSVAEIAAHLALPFSAATVLIGDLVDAGLAAERRPARAASVDAALLQEVINGLQRL</sequence>
<dbReference type="InterPro" id="IPR007995">
    <property type="entry name" value="DUF742"/>
</dbReference>
<dbReference type="Pfam" id="PF05331">
    <property type="entry name" value="DUF742"/>
    <property type="match status" value="1"/>
</dbReference>
<keyword evidence="3" id="KW-1185">Reference proteome</keyword>
<feature type="region of interest" description="Disordered" evidence="1">
    <location>
        <begin position="92"/>
        <end position="118"/>
    </location>
</feature>
<evidence type="ECO:0000313" key="3">
    <source>
        <dbReference type="Proteomes" id="UP001500751"/>
    </source>
</evidence>